<evidence type="ECO:0008006" key="4">
    <source>
        <dbReference type="Google" id="ProtNLM"/>
    </source>
</evidence>
<evidence type="ECO:0000313" key="3">
    <source>
        <dbReference type="Proteomes" id="UP000422108"/>
    </source>
</evidence>
<keyword evidence="3" id="KW-1185">Reference proteome</keyword>
<feature type="chain" id="PRO_5024274229" description="Lipoprotein" evidence="1">
    <location>
        <begin position="20"/>
        <end position="182"/>
    </location>
</feature>
<sequence length="182" mass="20572">MMKRFFPVMFIAFAIAGCATTGVQPQKTQLQIREFQTKSYETNDSKMVMKAMLNVLQDDGFIVKNAVLDLGLLSAEKTVDIENSGEAFLAAFFAGANARWKKASIIECTGNVSEFGNIIKVRVNFQLKMLDNKGGILKIEQIDDEKYYQDFFQKVDKGIFLQKEKVSKAEDRNKSLSNKDRS</sequence>
<protein>
    <recommendedName>
        <fullName evidence="4">Lipoprotein</fullName>
    </recommendedName>
</protein>
<dbReference type="AlphaFoldDB" id="A0A5K8ADJ1"/>
<reference evidence="2 3" key="1">
    <citation type="submission" date="2019-11" db="EMBL/GenBank/DDBJ databases">
        <title>Comparative genomics of hydrocarbon-degrading Desulfosarcina strains.</title>
        <authorList>
            <person name="Watanabe M."/>
            <person name="Kojima H."/>
            <person name="Fukui M."/>
        </authorList>
    </citation>
    <scope>NUCLEOTIDE SEQUENCE [LARGE SCALE GENOMIC DNA]</scope>
    <source>
        <strain evidence="3">oXyS1</strain>
    </source>
</reference>
<organism evidence="2 3">
    <name type="scientific">Desulfosarcina ovata subsp. ovata</name>
    <dbReference type="NCBI Taxonomy" id="2752305"/>
    <lineage>
        <taxon>Bacteria</taxon>
        <taxon>Pseudomonadati</taxon>
        <taxon>Thermodesulfobacteriota</taxon>
        <taxon>Desulfobacteria</taxon>
        <taxon>Desulfobacterales</taxon>
        <taxon>Desulfosarcinaceae</taxon>
        <taxon>Desulfosarcina</taxon>
    </lineage>
</organism>
<accession>A0A5K8ADJ1</accession>
<dbReference type="Proteomes" id="UP000422108">
    <property type="component" value="Chromosome"/>
</dbReference>
<dbReference type="RefSeq" id="WP_155311116.1">
    <property type="nucleotide sequence ID" value="NZ_AP021879.1"/>
</dbReference>
<evidence type="ECO:0000256" key="1">
    <source>
        <dbReference type="SAM" id="SignalP"/>
    </source>
</evidence>
<dbReference type="EMBL" id="AP021879">
    <property type="protein sequence ID" value="BBO90010.1"/>
    <property type="molecule type" value="Genomic_DNA"/>
</dbReference>
<keyword evidence="1" id="KW-0732">Signal</keyword>
<gene>
    <name evidence="2" type="ORF">DSCOOX_31900</name>
</gene>
<feature type="signal peptide" evidence="1">
    <location>
        <begin position="1"/>
        <end position="19"/>
    </location>
</feature>
<proteinExistence type="predicted"/>
<dbReference type="PROSITE" id="PS51257">
    <property type="entry name" value="PROKAR_LIPOPROTEIN"/>
    <property type="match status" value="1"/>
</dbReference>
<name>A0A5K8ADJ1_9BACT</name>
<evidence type="ECO:0000313" key="2">
    <source>
        <dbReference type="EMBL" id="BBO90010.1"/>
    </source>
</evidence>